<feature type="domain" description="ABC transmembrane type-1" evidence="8">
    <location>
        <begin position="97"/>
        <end position="312"/>
    </location>
</feature>
<feature type="transmembrane region" description="Helical" evidence="7">
    <location>
        <begin position="139"/>
        <end position="161"/>
    </location>
</feature>
<dbReference type="InterPro" id="IPR035906">
    <property type="entry name" value="MetI-like_sf"/>
</dbReference>
<dbReference type="PANTHER" id="PTHR43163">
    <property type="entry name" value="DIPEPTIDE TRANSPORT SYSTEM PERMEASE PROTEIN DPPB-RELATED"/>
    <property type="match status" value="1"/>
</dbReference>
<name>A0A1Q4V6Q0_9ACTN</name>
<evidence type="ECO:0000259" key="8">
    <source>
        <dbReference type="PROSITE" id="PS50928"/>
    </source>
</evidence>
<evidence type="ECO:0000256" key="6">
    <source>
        <dbReference type="ARBA" id="ARBA00023136"/>
    </source>
</evidence>
<dbReference type="STRING" id="1048205.AB852_18835"/>
<feature type="transmembrane region" description="Helical" evidence="7">
    <location>
        <begin position="101"/>
        <end position="124"/>
    </location>
</feature>
<comment type="subcellular location">
    <subcellularLocation>
        <location evidence="1 7">Cell membrane</location>
        <topology evidence="1 7">Multi-pass membrane protein</topology>
    </subcellularLocation>
</comment>
<comment type="caution">
    <text evidence="9">The sequence shown here is derived from an EMBL/GenBank/DDBJ whole genome shotgun (WGS) entry which is preliminary data.</text>
</comment>
<dbReference type="PROSITE" id="PS50928">
    <property type="entry name" value="ABC_TM1"/>
    <property type="match status" value="1"/>
</dbReference>
<feature type="transmembrane region" description="Helical" evidence="7">
    <location>
        <begin position="289"/>
        <end position="312"/>
    </location>
</feature>
<dbReference type="AlphaFoldDB" id="A0A1Q4V6Q0"/>
<feature type="transmembrane region" description="Helical" evidence="7">
    <location>
        <begin position="245"/>
        <end position="269"/>
    </location>
</feature>
<protein>
    <recommendedName>
        <fullName evidence="8">ABC transmembrane type-1 domain-containing protein</fullName>
    </recommendedName>
</protein>
<evidence type="ECO:0000256" key="5">
    <source>
        <dbReference type="ARBA" id="ARBA00022989"/>
    </source>
</evidence>
<evidence type="ECO:0000256" key="7">
    <source>
        <dbReference type="RuleBase" id="RU363032"/>
    </source>
</evidence>
<dbReference type="Pfam" id="PF00528">
    <property type="entry name" value="BPD_transp_1"/>
    <property type="match status" value="1"/>
</dbReference>
<dbReference type="Gene3D" id="1.10.3720.10">
    <property type="entry name" value="MetI-like"/>
    <property type="match status" value="1"/>
</dbReference>
<gene>
    <name evidence="9" type="ORF">AB852_18835</name>
</gene>
<keyword evidence="10" id="KW-1185">Reference proteome</keyword>
<dbReference type="CDD" id="cd06261">
    <property type="entry name" value="TM_PBP2"/>
    <property type="match status" value="1"/>
</dbReference>
<dbReference type="GO" id="GO:0055085">
    <property type="term" value="P:transmembrane transport"/>
    <property type="evidence" value="ECO:0007669"/>
    <property type="project" value="InterPro"/>
</dbReference>
<proteinExistence type="inferred from homology"/>
<evidence type="ECO:0000313" key="10">
    <source>
        <dbReference type="Proteomes" id="UP000186455"/>
    </source>
</evidence>
<dbReference type="InterPro" id="IPR000515">
    <property type="entry name" value="MetI-like"/>
</dbReference>
<organism evidence="9 10">
    <name type="scientific">Streptomyces uncialis</name>
    <dbReference type="NCBI Taxonomy" id="1048205"/>
    <lineage>
        <taxon>Bacteria</taxon>
        <taxon>Bacillati</taxon>
        <taxon>Actinomycetota</taxon>
        <taxon>Actinomycetes</taxon>
        <taxon>Kitasatosporales</taxon>
        <taxon>Streptomycetaceae</taxon>
        <taxon>Streptomyces</taxon>
    </lineage>
</organism>
<keyword evidence="4 7" id="KW-0812">Transmembrane</keyword>
<keyword evidence="2 7" id="KW-0813">Transport</keyword>
<accession>A0A1Q4V6Q0</accession>
<feature type="transmembrane region" description="Helical" evidence="7">
    <location>
        <begin position="12"/>
        <end position="32"/>
    </location>
</feature>
<keyword evidence="5 7" id="KW-1133">Transmembrane helix</keyword>
<evidence type="ECO:0000256" key="3">
    <source>
        <dbReference type="ARBA" id="ARBA00022475"/>
    </source>
</evidence>
<evidence type="ECO:0000256" key="1">
    <source>
        <dbReference type="ARBA" id="ARBA00004651"/>
    </source>
</evidence>
<dbReference type="PANTHER" id="PTHR43163:SF6">
    <property type="entry name" value="DIPEPTIDE TRANSPORT SYSTEM PERMEASE PROTEIN DPPB-RELATED"/>
    <property type="match status" value="1"/>
</dbReference>
<dbReference type="GO" id="GO:0005886">
    <property type="term" value="C:plasma membrane"/>
    <property type="evidence" value="ECO:0007669"/>
    <property type="project" value="UniProtKB-SubCell"/>
</dbReference>
<keyword evidence="6 7" id="KW-0472">Membrane</keyword>
<comment type="similarity">
    <text evidence="7">Belongs to the binding-protein-dependent transport system permease family.</text>
</comment>
<reference evidence="9 10" key="1">
    <citation type="submission" date="2015-06" db="EMBL/GenBank/DDBJ databases">
        <title>Cloning and characterization of the uncialamcin biosynthetic gene cluster.</title>
        <authorList>
            <person name="Yan X."/>
            <person name="Huang T."/>
            <person name="Ge H."/>
            <person name="Shen B."/>
        </authorList>
    </citation>
    <scope>NUCLEOTIDE SEQUENCE [LARGE SCALE GENOMIC DNA]</scope>
    <source>
        <strain evidence="9 10">DCA2648</strain>
    </source>
</reference>
<feature type="transmembrane region" description="Helical" evidence="7">
    <location>
        <begin position="189"/>
        <end position="207"/>
    </location>
</feature>
<evidence type="ECO:0000256" key="2">
    <source>
        <dbReference type="ARBA" id="ARBA00022448"/>
    </source>
</evidence>
<sequence length="321" mass="34706">MLTPRRLAGRLLTALGTLAFVLVLNFVIFRAMGDPKHDLARNPSLTEAAQEALIRQRGLDQSTWVQFVRYLKDTLGGDLGTSFITNRPVTEELLTALPNTLLVVGVATVLASLLGPWIGLLAAWKRGRARDTLLTQGSVVLYSMPSFWLGMVLIAVFAQWWQLLPTGLASTPGSTATGLAHAADVARHAVLPVATLTLGLLAQYAVNMRSAVVDTLREDYVLTARAIGLTPRAVRRRHVVRNAMLPVVTVIGLNLGFVLGGAITVEALFSWPGIGQLTMEAIHGKDYPMLQGLFLLSSVLVIAMNLAIDLLYGRLDPRIGD</sequence>
<dbReference type="Proteomes" id="UP000186455">
    <property type="component" value="Unassembled WGS sequence"/>
</dbReference>
<dbReference type="SUPFAM" id="SSF161098">
    <property type="entry name" value="MetI-like"/>
    <property type="match status" value="1"/>
</dbReference>
<keyword evidence="3" id="KW-1003">Cell membrane</keyword>
<dbReference type="GeneID" id="96791491"/>
<evidence type="ECO:0000256" key="4">
    <source>
        <dbReference type="ARBA" id="ARBA00022692"/>
    </source>
</evidence>
<dbReference type="EMBL" id="LFBV01000004">
    <property type="protein sequence ID" value="OKH93522.1"/>
    <property type="molecule type" value="Genomic_DNA"/>
</dbReference>
<evidence type="ECO:0000313" key="9">
    <source>
        <dbReference type="EMBL" id="OKH93522.1"/>
    </source>
</evidence>
<dbReference type="RefSeq" id="WP_073789915.1">
    <property type="nucleotide sequence ID" value="NZ_CP109583.1"/>
</dbReference>